<organism evidence="2 3">
    <name type="scientific">Nocardioides bruguierae</name>
    <dbReference type="NCBI Taxonomy" id="2945102"/>
    <lineage>
        <taxon>Bacteria</taxon>
        <taxon>Bacillati</taxon>
        <taxon>Actinomycetota</taxon>
        <taxon>Actinomycetes</taxon>
        <taxon>Propionibacteriales</taxon>
        <taxon>Nocardioidaceae</taxon>
        <taxon>Nocardioides</taxon>
    </lineage>
</organism>
<feature type="compositionally biased region" description="Basic and acidic residues" evidence="1">
    <location>
        <begin position="34"/>
        <end position="45"/>
    </location>
</feature>
<accession>A0A9X2DB56</accession>
<dbReference type="Proteomes" id="UP001139485">
    <property type="component" value="Unassembled WGS sequence"/>
</dbReference>
<evidence type="ECO:0000313" key="2">
    <source>
        <dbReference type="EMBL" id="MCM0622142.1"/>
    </source>
</evidence>
<feature type="region of interest" description="Disordered" evidence="1">
    <location>
        <begin position="34"/>
        <end position="54"/>
    </location>
</feature>
<dbReference type="EMBL" id="JAMOIL010000029">
    <property type="protein sequence ID" value="MCM0622142.1"/>
    <property type="molecule type" value="Genomic_DNA"/>
</dbReference>
<comment type="caution">
    <text evidence="2">The sequence shown here is derived from an EMBL/GenBank/DDBJ whole genome shotgun (WGS) entry which is preliminary data.</text>
</comment>
<dbReference type="RefSeq" id="WP_250057380.1">
    <property type="nucleotide sequence ID" value="NZ_JAMJPH010000037.1"/>
</dbReference>
<protein>
    <submittedName>
        <fullName evidence="2">Uncharacterized protein</fullName>
    </submittedName>
</protein>
<evidence type="ECO:0000256" key="1">
    <source>
        <dbReference type="SAM" id="MobiDB-lite"/>
    </source>
</evidence>
<reference evidence="2" key="1">
    <citation type="submission" date="2022-05" db="EMBL/GenBank/DDBJ databases">
        <authorList>
            <person name="Tuo L."/>
        </authorList>
    </citation>
    <scope>NUCLEOTIDE SEQUENCE</scope>
    <source>
        <strain evidence="2">BSK12Z-4</strain>
    </source>
</reference>
<evidence type="ECO:0000313" key="3">
    <source>
        <dbReference type="Proteomes" id="UP001139485"/>
    </source>
</evidence>
<proteinExistence type="predicted"/>
<dbReference type="AlphaFoldDB" id="A0A9X2DB56"/>
<name>A0A9X2DB56_9ACTN</name>
<gene>
    <name evidence="2" type="ORF">M8330_17765</name>
</gene>
<keyword evidence="3" id="KW-1185">Reference proteome</keyword>
<sequence>MTALLIFWLLVILTTGALVGLRVLLDDDPTGDDGYRPPASHEVDTFSRSGSSWH</sequence>